<dbReference type="GO" id="GO:0016020">
    <property type="term" value="C:membrane"/>
    <property type="evidence" value="ECO:0007669"/>
    <property type="project" value="UniProtKB-SubCell"/>
</dbReference>
<evidence type="ECO:0000256" key="7">
    <source>
        <dbReference type="ARBA" id="ARBA00023136"/>
    </source>
</evidence>
<feature type="transmembrane region" description="Helical" evidence="11">
    <location>
        <begin position="1001"/>
        <end position="1021"/>
    </location>
</feature>
<feature type="transmembrane region" description="Helical" evidence="11">
    <location>
        <begin position="844"/>
        <end position="866"/>
    </location>
</feature>
<feature type="transmembrane region" description="Helical" evidence="11">
    <location>
        <begin position="936"/>
        <end position="955"/>
    </location>
</feature>
<dbReference type="Gene3D" id="1.10.287.70">
    <property type="match status" value="1"/>
</dbReference>
<protein>
    <recommendedName>
        <fullName evidence="12">Cyclic nucleotide-binding domain-containing protein</fullName>
    </recommendedName>
</protein>
<evidence type="ECO:0000256" key="6">
    <source>
        <dbReference type="ARBA" id="ARBA00023065"/>
    </source>
</evidence>
<dbReference type="GO" id="GO:0034220">
    <property type="term" value="P:monoatomic ion transmembrane transport"/>
    <property type="evidence" value="ECO:0007669"/>
    <property type="project" value="UniProtKB-KW"/>
</dbReference>
<feature type="region of interest" description="Disordered" evidence="10">
    <location>
        <begin position="699"/>
        <end position="722"/>
    </location>
</feature>
<comment type="caution">
    <text evidence="13">The sequence shown here is derived from an EMBL/GenBank/DDBJ whole genome shotgun (WGS) entry which is preliminary data.</text>
</comment>
<keyword evidence="3" id="KW-0813">Transport</keyword>
<comment type="similarity">
    <text evidence="2">Belongs to the cyclic nucleotide-gated cation channel (TC 1.A.1.5) family.</text>
</comment>
<dbReference type="Pfam" id="PF00520">
    <property type="entry name" value="Ion_trans"/>
    <property type="match status" value="1"/>
</dbReference>
<feature type="transmembrane region" description="Helical" evidence="11">
    <location>
        <begin position="308"/>
        <end position="335"/>
    </location>
</feature>
<feature type="transmembrane region" description="Helical" evidence="11">
    <location>
        <begin position="197"/>
        <end position="218"/>
    </location>
</feature>
<keyword evidence="9" id="KW-0407">Ion channel</keyword>
<evidence type="ECO:0000259" key="12">
    <source>
        <dbReference type="PROSITE" id="PS50042"/>
    </source>
</evidence>
<dbReference type="AlphaFoldDB" id="A0A8J4QPH9"/>
<keyword evidence="5 11" id="KW-1133">Transmembrane helix</keyword>
<reference evidence="13" key="1">
    <citation type="submission" date="2020-03" db="EMBL/GenBank/DDBJ databases">
        <title>Castanea mollissima Vanexum genome sequencing.</title>
        <authorList>
            <person name="Staton M."/>
        </authorList>
    </citation>
    <scope>NUCLEOTIDE SEQUENCE</scope>
    <source>
        <tissue evidence="13">Leaf</tissue>
    </source>
</reference>
<keyword evidence="4 11" id="KW-0812">Transmembrane</keyword>
<dbReference type="CDD" id="cd00038">
    <property type="entry name" value="CAP_ED"/>
    <property type="match status" value="1"/>
</dbReference>
<gene>
    <name evidence="13" type="ORF">CMV_023425</name>
</gene>
<dbReference type="SUPFAM" id="SSF81324">
    <property type="entry name" value="Voltage-gated potassium channels"/>
    <property type="match status" value="2"/>
</dbReference>
<evidence type="ECO:0000256" key="4">
    <source>
        <dbReference type="ARBA" id="ARBA00022692"/>
    </source>
</evidence>
<keyword evidence="8" id="KW-1071">Ligand-gated ion channel</keyword>
<dbReference type="Proteomes" id="UP000737018">
    <property type="component" value="Unassembled WGS sequence"/>
</dbReference>
<feature type="transmembrane region" description="Helical" evidence="11">
    <location>
        <begin position="430"/>
        <end position="452"/>
    </location>
</feature>
<evidence type="ECO:0000256" key="11">
    <source>
        <dbReference type="SAM" id="Phobius"/>
    </source>
</evidence>
<dbReference type="EMBL" id="JRKL02005234">
    <property type="protein sequence ID" value="KAF3950874.1"/>
    <property type="molecule type" value="Genomic_DNA"/>
</dbReference>
<keyword evidence="6" id="KW-0406">Ion transport</keyword>
<evidence type="ECO:0000313" key="13">
    <source>
        <dbReference type="EMBL" id="KAF3950874.1"/>
    </source>
</evidence>
<evidence type="ECO:0000256" key="5">
    <source>
        <dbReference type="ARBA" id="ARBA00022989"/>
    </source>
</evidence>
<dbReference type="PROSITE" id="PS50042">
    <property type="entry name" value="CNMP_BINDING_3"/>
    <property type="match status" value="1"/>
</dbReference>
<dbReference type="SUPFAM" id="SSF51206">
    <property type="entry name" value="cAMP-binding domain-like"/>
    <property type="match status" value="1"/>
</dbReference>
<evidence type="ECO:0000256" key="10">
    <source>
        <dbReference type="SAM" id="MobiDB-lite"/>
    </source>
</evidence>
<evidence type="ECO:0000256" key="3">
    <source>
        <dbReference type="ARBA" id="ARBA00022448"/>
    </source>
</evidence>
<dbReference type="OrthoDB" id="421226at2759"/>
<evidence type="ECO:0000256" key="2">
    <source>
        <dbReference type="ARBA" id="ARBA00010486"/>
    </source>
</evidence>
<dbReference type="Gene3D" id="2.60.120.10">
    <property type="entry name" value="Jelly Rolls"/>
    <property type="match status" value="1"/>
</dbReference>
<dbReference type="InterPro" id="IPR014710">
    <property type="entry name" value="RmlC-like_jellyroll"/>
</dbReference>
<dbReference type="InterPro" id="IPR000595">
    <property type="entry name" value="cNMP-bd_dom"/>
</dbReference>
<comment type="subcellular location">
    <subcellularLocation>
        <location evidence="1">Membrane</location>
        <topology evidence="1">Multi-pass membrane protein</topology>
    </subcellularLocation>
</comment>
<dbReference type="PANTHER" id="PTHR45651:SF68">
    <property type="entry name" value="ION TRANSPORT DOMAIN-CONTAINING PROTEIN"/>
    <property type="match status" value="1"/>
</dbReference>
<dbReference type="PANTHER" id="PTHR45651">
    <property type="entry name" value="CYCLIC NUCLEOTIDE-GATED ION CHANNEL 15-RELATED-RELATED"/>
    <property type="match status" value="1"/>
</dbReference>
<feature type="transmembrane region" description="Helical" evidence="11">
    <location>
        <begin position="882"/>
        <end position="903"/>
    </location>
</feature>
<evidence type="ECO:0000256" key="9">
    <source>
        <dbReference type="ARBA" id="ARBA00023303"/>
    </source>
</evidence>
<dbReference type="InterPro" id="IPR018490">
    <property type="entry name" value="cNMP-bd_dom_sf"/>
</dbReference>
<organism evidence="13 14">
    <name type="scientific">Castanea mollissima</name>
    <name type="common">Chinese chestnut</name>
    <dbReference type="NCBI Taxonomy" id="60419"/>
    <lineage>
        <taxon>Eukaryota</taxon>
        <taxon>Viridiplantae</taxon>
        <taxon>Streptophyta</taxon>
        <taxon>Embryophyta</taxon>
        <taxon>Tracheophyta</taxon>
        <taxon>Spermatophyta</taxon>
        <taxon>Magnoliopsida</taxon>
        <taxon>eudicotyledons</taxon>
        <taxon>Gunneridae</taxon>
        <taxon>Pentapetalae</taxon>
        <taxon>rosids</taxon>
        <taxon>fabids</taxon>
        <taxon>Fagales</taxon>
        <taxon>Fagaceae</taxon>
        <taxon>Castanea</taxon>
    </lineage>
</organism>
<keyword evidence="14" id="KW-1185">Reference proteome</keyword>
<evidence type="ECO:0000256" key="1">
    <source>
        <dbReference type="ARBA" id="ARBA00004141"/>
    </source>
</evidence>
<sequence>MKPKKCQSRGNWDVQMEGLSTTHARVLENHDLLHRALEFRTRACFSYYLLLHPQTFKIQRQSQFQPLFAFSKSRSLLLCLVKCLPLKFIRNQNFFGKLVHRRENGRQRSHEIIELGEYSRNGVEAEGQHSIKNGADSGEGRTPPLPRTILDPQGPFFHLWNKILLVSCVIAVSVDPLFFYIPVINDAKRCLMLEKKLRIVVLVLRTVTDVIYIVHIILQLRTAFIDKVVEEGAEITNRYSWKHFIIDILVIRPIPQVVLLQIIYSEMRSTRSSDSIRWLNALVLFQYVPRVRQIYISWKELTKSKGKFVGWVKAAFIFFLYILSSHVIGAFWYFFSIERETVCWHKACENQSGCGRGSFSCTHSGNYTFLGDLCPINAPNSTLFDFGIFLEALQSGVVQSSNLPTKFFFCFWWGLRNLSSFGQNLQTSNYPWESCFAIFISLFGLLLFLCFLENLKNYIQSATESSDEDRKTSEEKRLENLRKSRQRIARGEIQVWAEKYMFPDEKKQEIMNIFDENWKEDIHVNVENLFLILPPELKSYIKHHLCFHMLEKVPVLENMEERLLHTICESLKPVSYKEYTYIVREGEPIDTTYFITRGIAWTYTTRNNNGEATGSSHAECLEKGHFFGEELIQWGLGEASLSNLFKLPLSSKVVKSHTKVEAFALMADDLRNIVSRTKFHDSEEELETKVASMFQAALRSKKEKSSQSGTSGGDEKLPSSSENDESTFALLGSFFCIAWKLHLHTFKIPPHNKANFSDPSPSPNPGFSCYVRLVKCLHNDSSLPGIKIPLENPRENGEIMNRETEIEGSGNINGPVHEAATLQHSNNDNHERERRTKRIIRRHVWNYLFLFSCVIAAIVDPLFFYIPVINDSKRCLLLEKKLWIAVFVFRIVTDVIYLVHIALRSWMVFKICVKTRSNICCSNTNACASVRRCFSFLIDVFVVLPIPQVVFPFIFKEMRSTRPSEIIKSLNTLVLFQYVPRIRQIYLSWKNLPRNAGKLDGWIKALFNFFLFILASHVSFLRY</sequence>
<name>A0A8J4QPH9_9ROSI</name>
<accession>A0A8J4QPH9</accession>
<evidence type="ECO:0000256" key="8">
    <source>
        <dbReference type="ARBA" id="ARBA00023286"/>
    </source>
</evidence>
<dbReference type="SMART" id="SM00100">
    <property type="entry name" value="cNMP"/>
    <property type="match status" value="1"/>
</dbReference>
<keyword evidence="7 11" id="KW-0472">Membrane</keyword>
<dbReference type="InterPro" id="IPR005821">
    <property type="entry name" value="Ion_trans_dom"/>
</dbReference>
<evidence type="ECO:0000313" key="14">
    <source>
        <dbReference type="Proteomes" id="UP000737018"/>
    </source>
</evidence>
<feature type="transmembrane region" description="Helical" evidence="11">
    <location>
        <begin position="163"/>
        <end position="185"/>
    </location>
</feature>
<proteinExistence type="inferred from homology"/>
<feature type="domain" description="Cyclic nucleotide-binding" evidence="12">
    <location>
        <begin position="555"/>
        <end position="629"/>
    </location>
</feature>